<dbReference type="GO" id="GO:0010073">
    <property type="term" value="P:meristem maintenance"/>
    <property type="evidence" value="ECO:0007669"/>
    <property type="project" value="InterPro"/>
</dbReference>
<feature type="region of interest" description="Disordered" evidence="1">
    <location>
        <begin position="29"/>
        <end position="230"/>
    </location>
</feature>
<dbReference type="PANTHER" id="PTHR46033:SF8">
    <property type="entry name" value="PROTEIN MAINTENANCE OF MERISTEMS-LIKE"/>
    <property type="match status" value="1"/>
</dbReference>
<dbReference type="Pfam" id="PF10536">
    <property type="entry name" value="PMD"/>
    <property type="match status" value="1"/>
</dbReference>
<feature type="compositionally biased region" description="Basic and acidic residues" evidence="1">
    <location>
        <begin position="46"/>
        <end position="56"/>
    </location>
</feature>
<dbReference type="Gramene" id="RZC69000">
    <property type="protein sequence ID" value="RZC69000"/>
    <property type="gene ID" value="C5167_033059"/>
</dbReference>
<evidence type="ECO:0000313" key="4">
    <source>
        <dbReference type="Proteomes" id="UP000316621"/>
    </source>
</evidence>
<dbReference type="InterPro" id="IPR019557">
    <property type="entry name" value="AminoTfrase-like_pln_mobile"/>
</dbReference>
<dbReference type="PANTHER" id="PTHR46033">
    <property type="entry name" value="PROTEIN MAIN-LIKE 2"/>
    <property type="match status" value="1"/>
</dbReference>
<accession>A0A4Y7K9I1</accession>
<evidence type="ECO:0000313" key="3">
    <source>
        <dbReference type="EMBL" id="RZC69000.1"/>
    </source>
</evidence>
<evidence type="ECO:0000259" key="2">
    <source>
        <dbReference type="Pfam" id="PF10536"/>
    </source>
</evidence>
<gene>
    <name evidence="3" type="ORF">C5167_033059</name>
</gene>
<keyword evidence="4" id="KW-1185">Reference proteome</keyword>
<feature type="compositionally biased region" description="Acidic residues" evidence="1">
    <location>
        <begin position="137"/>
        <end position="173"/>
    </location>
</feature>
<dbReference type="AlphaFoldDB" id="A0A4Y7K9I1"/>
<dbReference type="EMBL" id="CM010721">
    <property type="protein sequence ID" value="RZC69000.1"/>
    <property type="molecule type" value="Genomic_DNA"/>
</dbReference>
<dbReference type="InterPro" id="IPR044824">
    <property type="entry name" value="MAIN-like"/>
</dbReference>
<sequence>MAKTKQTARKALQIPNLVDAVNAKVYVRRAHEASKSKPKKGMAPIRGDKKTKDKVEITITPPSKPPRNDKYLLAGPLRGRRPSEVSFSITEPRDKGNELSDSSESDTPVVSANTSAEEEDEQEEEQVEEEHGVEHEIQEEEIQEEEEEQEEEQEEEEEGEGNGSGDDEDDGNEEEQHKGNNGGDDNDDEEEENEGNDDEKDEGGDDGKTTVEDEEENAKAKKTVKRVKKDGTDIAPSARHVPATHLMLPPLRGGKLRGEPRDGGKVLFGYHGSWAHCISETIDHKDAARLFRHQSSFNKMELWPLEGECARVRDLVENSGLYNAVLNSVIAYDKVAVSSFCERYHAEVDTFQLPFGEMAITPDDAEQILGLQVEGKSTGEKFKRRPSWEDIYTWTKNLFGWDSEKTNGLFEKGPKYPKKEFKLVDIRNMFFGTEKKEKEEGLSDMECRYAAAGYLLYVLASVIFPDSKVNRVSANLLQLLDPLKDVSKYSWGIAIIAHLNGQLSQGSRKITSQINGNLALIQVWIYDHFPSLIKDNEHVELNP</sequence>
<feature type="compositionally biased region" description="Polar residues" evidence="1">
    <location>
        <begin position="99"/>
        <end position="115"/>
    </location>
</feature>
<feature type="compositionally biased region" description="Acidic residues" evidence="1">
    <location>
        <begin position="184"/>
        <end position="204"/>
    </location>
</feature>
<protein>
    <recommendedName>
        <fullName evidence="2">Aminotransferase-like plant mobile domain-containing protein</fullName>
    </recommendedName>
</protein>
<dbReference type="OMA" id="DIRNMFF"/>
<feature type="domain" description="Aminotransferase-like plant mobile" evidence="2">
    <location>
        <begin position="320"/>
        <end position="532"/>
    </location>
</feature>
<organism evidence="3 4">
    <name type="scientific">Papaver somniferum</name>
    <name type="common">Opium poppy</name>
    <dbReference type="NCBI Taxonomy" id="3469"/>
    <lineage>
        <taxon>Eukaryota</taxon>
        <taxon>Viridiplantae</taxon>
        <taxon>Streptophyta</taxon>
        <taxon>Embryophyta</taxon>
        <taxon>Tracheophyta</taxon>
        <taxon>Spermatophyta</taxon>
        <taxon>Magnoliopsida</taxon>
        <taxon>Ranunculales</taxon>
        <taxon>Papaveraceae</taxon>
        <taxon>Papaveroideae</taxon>
        <taxon>Papaver</taxon>
    </lineage>
</organism>
<name>A0A4Y7K9I1_PAPSO</name>
<proteinExistence type="predicted"/>
<dbReference type="Proteomes" id="UP000316621">
    <property type="component" value="Chromosome 7"/>
</dbReference>
<feature type="compositionally biased region" description="Acidic residues" evidence="1">
    <location>
        <begin position="116"/>
        <end position="128"/>
    </location>
</feature>
<evidence type="ECO:0000256" key="1">
    <source>
        <dbReference type="SAM" id="MobiDB-lite"/>
    </source>
</evidence>
<reference evidence="3 4" key="1">
    <citation type="journal article" date="2018" name="Science">
        <title>The opium poppy genome and morphinan production.</title>
        <authorList>
            <person name="Guo L."/>
            <person name="Winzer T."/>
            <person name="Yang X."/>
            <person name="Li Y."/>
            <person name="Ning Z."/>
            <person name="He Z."/>
            <person name="Teodor R."/>
            <person name="Lu Y."/>
            <person name="Bowser T.A."/>
            <person name="Graham I.A."/>
            <person name="Ye K."/>
        </authorList>
    </citation>
    <scope>NUCLEOTIDE SEQUENCE [LARGE SCALE GENOMIC DNA]</scope>
    <source>
        <strain evidence="4">cv. HN1</strain>
        <tissue evidence="3">Leaves</tissue>
    </source>
</reference>